<comment type="similarity">
    <text evidence="6">Belongs to the ABC-2 integral membrane protein family.</text>
</comment>
<proteinExistence type="inferred from homology"/>
<dbReference type="InterPro" id="IPR013525">
    <property type="entry name" value="ABC2_TM"/>
</dbReference>
<dbReference type="InterPro" id="IPR000412">
    <property type="entry name" value="ABC_2_transport"/>
</dbReference>
<name>A0A286DUX7_9ACTN</name>
<evidence type="ECO:0000256" key="4">
    <source>
        <dbReference type="ARBA" id="ARBA00023136"/>
    </source>
</evidence>
<keyword evidence="10" id="KW-1185">Reference proteome</keyword>
<evidence type="ECO:0000256" key="6">
    <source>
        <dbReference type="RuleBase" id="RU361157"/>
    </source>
</evidence>
<dbReference type="Pfam" id="PF01061">
    <property type="entry name" value="ABC2_membrane"/>
    <property type="match status" value="1"/>
</dbReference>
<feature type="transmembrane region" description="Helical" evidence="6">
    <location>
        <begin position="162"/>
        <end position="185"/>
    </location>
</feature>
<comment type="subcellular location">
    <subcellularLocation>
        <location evidence="6">Cell membrane</location>
        <topology evidence="6">Multi-pass membrane protein</topology>
    </subcellularLocation>
    <subcellularLocation>
        <location evidence="1">Membrane</location>
        <topology evidence="1">Multi-pass membrane protein</topology>
    </subcellularLocation>
</comment>
<feature type="transmembrane region" description="Helical" evidence="6">
    <location>
        <begin position="82"/>
        <end position="105"/>
    </location>
</feature>
<dbReference type="EMBL" id="OCNE01000006">
    <property type="protein sequence ID" value="SOD62466.1"/>
    <property type="molecule type" value="Genomic_DNA"/>
</dbReference>
<dbReference type="PIRSF" id="PIRSF006648">
    <property type="entry name" value="DrrB"/>
    <property type="match status" value="1"/>
</dbReference>
<dbReference type="PANTHER" id="PTHR43027:SF2">
    <property type="entry name" value="TRANSPORT PERMEASE PROTEIN"/>
    <property type="match status" value="1"/>
</dbReference>
<keyword evidence="4 6" id="KW-0472">Membrane</keyword>
<keyword evidence="3 6" id="KW-1133">Transmembrane helix</keyword>
<keyword evidence="6" id="KW-0813">Transport</keyword>
<sequence>MSMTRSEQPERTAHQSHRTTAVVSAASVRRMRALARAELTLLVRSRTALWVALLMPLMMVLATYSATEEMDLSEAGLSQGEAVLTGGVGMVLLVVIYLNLVPALVTRREERVLKRLRTGEIADSEILMGTALPTVTVALVQCLVLVVAGTALLDVSAPGSPVVLLAGIALGVAVLVLLAVLTAGLTKTVDSAQITTTPMLLVCAVGSGLFIPLEIFPDAMTEICRTLPLTAPVELIRHGWIGGLDGTELASAGALSLAWVVAGVFAVRRWFRWDPRQ</sequence>
<evidence type="ECO:0000256" key="2">
    <source>
        <dbReference type="ARBA" id="ARBA00022692"/>
    </source>
</evidence>
<evidence type="ECO:0000313" key="10">
    <source>
        <dbReference type="Proteomes" id="UP000219072"/>
    </source>
</evidence>
<dbReference type="AlphaFoldDB" id="A0A286DUX7"/>
<feature type="transmembrane region" description="Helical" evidence="6">
    <location>
        <begin position="126"/>
        <end position="150"/>
    </location>
</feature>
<feature type="transmembrane region" description="Helical" evidence="6">
    <location>
        <begin position="39"/>
        <end position="62"/>
    </location>
</feature>
<keyword evidence="2 6" id="KW-0812">Transmembrane</keyword>
<evidence type="ECO:0000256" key="5">
    <source>
        <dbReference type="ARBA" id="ARBA00023251"/>
    </source>
</evidence>
<reference evidence="9 10" key="1">
    <citation type="submission" date="2017-09" db="EMBL/GenBank/DDBJ databases">
        <authorList>
            <person name="Ehlers B."/>
            <person name="Leendertz F.H."/>
        </authorList>
    </citation>
    <scope>NUCLEOTIDE SEQUENCE [LARGE SCALE GENOMIC DNA]</scope>
    <source>
        <strain evidence="9 10">CGMCC 4.7095</strain>
    </source>
</reference>
<evidence type="ECO:0000259" key="8">
    <source>
        <dbReference type="PROSITE" id="PS51012"/>
    </source>
</evidence>
<evidence type="ECO:0000256" key="7">
    <source>
        <dbReference type="SAM" id="MobiDB-lite"/>
    </source>
</evidence>
<feature type="domain" description="ABC transmembrane type-2" evidence="8">
    <location>
        <begin position="47"/>
        <end position="270"/>
    </location>
</feature>
<feature type="transmembrane region" description="Helical" evidence="6">
    <location>
        <begin position="249"/>
        <end position="267"/>
    </location>
</feature>
<dbReference type="GO" id="GO:0140359">
    <property type="term" value="F:ABC-type transporter activity"/>
    <property type="evidence" value="ECO:0007669"/>
    <property type="project" value="InterPro"/>
</dbReference>
<keyword evidence="6" id="KW-1003">Cell membrane</keyword>
<accession>A0A286DUX7</accession>
<dbReference type="Proteomes" id="UP000219072">
    <property type="component" value="Unassembled WGS sequence"/>
</dbReference>
<protein>
    <recommendedName>
        <fullName evidence="6">Transport permease protein</fullName>
    </recommendedName>
</protein>
<gene>
    <name evidence="9" type="ORF">SAMN06297387_10642</name>
</gene>
<feature type="transmembrane region" description="Helical" evidence="6">
    <location>
        <begin position="197"/>
        <end position="216"/>
    </location>
</feature>
<dbReference type="PROSITE" id="PS51012">
    <property type="entry name" value="ABC_TM2"/>
    <property type="match status" value="1"/>
</dbReference>
<dbReference type="InterPro" id="IPR052902">
    <property type="entry name" value="ABC-2_transporter"/>
</dbReference>
<dbReference type="InterPro" id="IPR047817">
    <property type="entry name" value="ABC2_TM_bact-type"/>
</dbReference>
<organism evidence="9 10">
    <name type="scientific">Streptomyces zhaozhouensis</name>
    <dbReference type="NCBI Taxonomy" id="1300267"/>
    <lineage>
        <taxon>Bacteria</taxon>
        <taxon>Bacillati</taxon>
        <taxon>Actinomycetota</taxon>
        <taxon>Actinomycetes</taxon>
        <taxon>Kitasatosporales</taxon>
        <taxon>Streptomycetaceae</taxon>
        <taxon>Streptomyces</taxon>
    </lineage>
</organism>
<evidence type="ECO:0000313" key="9">
    <source>
        <dbReference type="EMBL" id="SOD62466.1"/>
    </source>
</evidence>
<keyword evidence="5" id="KW-0046">Antibiotic resistance</keyword>
<dbReference type="PANTHER" id="PTHR43027">
    <property type="entry name" value="DOXORUBICIN RESISTANCE ABC TRANSPORTER PERMEASE PROTEIN DRRC-RELATED"/>
    <property type="match status" value="1"/>
</dbReference>
<evidence type="ECO:0000256" key="3">
    <source>
        <dbReference type="ARBA" id="ARBA00022989"/>
    </source>
</evidence>
<dbReference type="GO" id="GO:0046677">
    <property type="term" value="P:response to antibiotic"/>
    <property type="evidence" value="ECO:0007669"/>
    <property type="project" value="UniProtKB-KW"/>
</dbReference>
<feature type="region of interest" description="Disordered" evidence="7">
    <location>
        <begin position="1"/>
        <end position="20"/>
    </location>
</feature>
<dbReference type="GO" id="GO:0043190">
    <property type="term" value="C:ATP-binding cassette (ABC) transporter complex"/>
    <property type="evidence" value="ECO:0007669"/>
    <property type="project" value="InterPro"/>
</dbReference>
<evidence type="ECO:0000256" key="1">
    <source>
        <dbReference type="ARBA" id="ARBA00004141"/>
    </source>
</evidence>